<dbReference type="PROSITE" id="PS50097">
    <property type="entry name" value="BTB"/>
    <property type="match status" value="1"/>
</dbReference>
<dbReference type="InterPro" id="IPR011333">
    <property type="entry name" value="SKP1/BTB/POZ_sf"/>
</dbReference>
<feature type="region of interest" description="Disordered" evidence="2">
    <location>
        <begin position="836"/>
        <end position="888"/>
    </location>
</feature>
<protein>
    <recommendedName>
        <fullName evidence="3">BTB domain-containing protein</fullName>
    </recommendedName>
</protein>
<dbReference type="EMBL" id="JAEHOE010000044">
    <property type="protein sequence ID" value="KAG2492577.1"/>
    <property type="molecule type" value="Genomic_DNA"/>
</dbReference>
<proteinExistence type="predicted"/>
<dbReference type="SUPFAM" id="SSF54695">
    <property type="entry name" value="POZ domain"/>
    <property type="match status" value="1"/>
</dbReference>
<feature type="domain" description="BTB" evidence="3">
    <location>
        <begin position="91"/>
        <end position="186"/>
    </location>
</feature>
<dbReference type="Gene3D" id="3.30.710.10">
    <property type="entry name" value="Potassium Channel Kv1.1, Chain A"/>
    <property type="match status" value="1"/>
</dbReference>
<dbReference type="Proteomes" id="UP000612055">
    <property type="component" value="Unassembled WGS sequence"/>
</dbReference>
<feature type="compositionally biased region" description="Gly residues" evidence="2">
    <location>
        <begin position="1025"/>
        <end position="1035"/>
    </location>
</feature>
<sequence length="1172" mass="115144">MDKLFLNGLLGRRAPAPATSPSGSPGAKLGNASAAAAVYSSSALYGSSASSSAAALSAAGTYGLPGAQNALFSALYGGRPPEQLMFDANTCDLVLLVSDEAAVAKAVPVHKEVLRARNPGGYFARLLADPSSFPEYSDVNAITGSGGPASMGPMAGKAVIRRTQWTWPLTQALLGFIYRDCCEVTWAELPTVRHAADEIGLTALVEAVDYLLDPQHLLPWTAADLRAAGVALRRHALVEAADRYVAAMRSTGVDETTRLASFVYHARQARPKFASGLGPGGGMHRTNSGGGPLSPGDQAPSPSGLTRSGSSFSSRLGPNAAAGAAGAMAAANGGGTATVAGSCYRDSRLGLDVIDGVLRSVATDSRVLRGLLLAGRRKEYVLLAGPAFNAGGAGPMSGGSGPGGGGSFTAFGRARRLSSLVISSGSAVSPHGPTNATSPHRQSPTAANGALRPSSPYGGGRPGSPHGSGAASPFGFRSLPSGGGGSGSNRGSLELPLLSSRLRGTTGAANGPGGGGGSPTAQSPTGNGAGEDNMDPWDALELMVIVPANRLTAAMAVVVDRQLDSHAAPTSLVPTASGGYNGGASAASVASGAAGQAGARRGSMDVSAGGLAGLRAAAGSGGSFTGPAGASLALSSSLFAPSAPLSPSAAGAAHRPASSLTAALSATSGTHASPHLSAAAGLPPTATQLPSASQLGQFDQITLALALDCTANGTIDPGTAGAAGARLLGSVLATLAAMDQAHFVVRTDPVAAAQAASFERRRASVDLSPLHGLAGLLGGGTHMPSATPSKAIIGPASPRDYYIPLPDHPGGALSIVVPVGLVMVDPAVLEAAASGATSVPHSPITPPTGNTTPGGLGSGPGGEVWNASFAAGSARPDPSETGSIWGGGGGGGSTMGLAAAAGSGSGAARVAALVPHMMASASALSQLISAVAMINQVLRVAGEQHGVFSSPPLRASLRIANPSQAMLAALAATNCYYAVEPRRQAVYVRKPAGDVVRLLQALQATLPVKSRGSNGSMAPSEFSFGGAGGAGGHGHSAGPDMGISVVARGRHGAPDSYHSLGGPGGGAAGAHAKARSSMDAGRRGSMDVRPGTPLGGPAGGGGGAGALRAGMARASFDLPRGGGGPLGGAPGSVIGGLSYSHGVPYSQLERLFPGWHMHVVELSPPGVMVDEF</sequence>
<feature type="region of interest" description="Disordered" evidence="2">
    <location>
        <begin position="273"/>
        <end position="316"/>
    </location>
</feature>
<evidence type="ECO:0000256" key="1">
    <source>
        <dbReference type="ARBA" id="ARBA00004906"/>
    </source>
</evidence>
<dbReference type="OrthoDB" id="546733at2759"/>
<organism evidence="4 5">
    <name type="scientific">Edaphochlamys debaryana</name>
    <dbReference type="NCBI Taxonomy" id="47281"/>
    <lineage>
        <taxon>Eukaryota</taxon>
        <taxon>Viridiplantae</taxon>
        <taxon>Chlorophyta</taxon>
        <taxon>core chlorophytes</taxon>
        <taxon>Chlorophyceae</taxon>
        <taxon>CS clade</taxon>
        <taxon>Chlamydomonadales</taxon>
        <taxon>Chlamydomonadales incertae sedis</taxon>
        <taxon>Edaphochlamys</taxon>
    </lineage>
</organism>
<accession>A0A835XZP9</accession>
<comment type="pathway">
    <text evidence="1">Protein modification; protein ubiquitination.</text>
</comment>
<feature type="compositionally biased region" description="Gly residues" evidence="2">
    <location>
        <begin position="852"/>
        <end position="862"/>
    </location>
</feature>
<gene>
    <name evidence="4" type="ORF">HYH03_009238</name>
</gene>
<dbReference type="SMART" id="SM00225">
    <property type="entry name" value="BTB"/>
    <property type="match status" value="1"/>
</dbReference>
<comment type="caution">
    <text evidence="4">The sequence shown here is derived from an EMBL/GenBank/DDBJ whole genome shotgun (WGS) entry which is preliminary data.</text>
</comment>
<feature type="compositionally biased region" description="Polar residues" evidence="2">
    <location>
        <begin position="432"/>
        <end position="446"/>
    </location>
</feature>
<keyword evidence="5" id="KW-1185">Reference proteome</keyword>
<name>A0A835XZP9_9CHLO</name>
<evidence type="ECO:0000256" key="2">
    <source>
        <dbReference type="SAM" id="MobiDB-lite"/>
    </source>
</evidence>
<feature type="compositionally biased region" description="Low complexity" evidence="2">
    <location>
        <begin position="489"/>
        <end position="509"/>
    </location>
</feature>
<dbReference type="InterPro" id="IPR000210">
    <property type="entry name" value="BTB/POZ_dom"/>
</dbReference>
<feature type="compositionally biased region" description="Gly residues" evidence="2">
    <location>
        <begin position="1093"/>
        <end position="1105"/>
    </location>
</feature>
<reference evidence="4" key="1">
    <citation type="journal article" date="2020" name="bioRxiv">
        <title>Comparative genomics of Chlamydomonas.</title>
        <authorList>
            <person name="Craig R.J."/>
            <person name="Hasan A.R."/>
            <person name="Ness R.W."/>
            <person name="Keightley P.D."/>
        </authorList>
    </citation>
    <scope>NUCLEOTIDE SEQUENCE</scope>
    <source>
        <strain evidence="4">CCAP 11/70</strain>
    </source>
</reference>
<feature type="compositionally biased region" description="Low complexity" evidence="2">
    <location>
        <begin position="463"/>
        <end position="480"/>
    </location>
</feature>
<feature type="region of interest" description="Disordered" evidence="2">
    <location>
        <begin position="424"/>
        <end position="534"/>
    </location>
</feature>
<feature type="compositionally biased region" description="Gly residues" evidence="2">
    <location>
        <begin position="277"/>
        <end position="293"/>
    </location>
</feature>
<evidence type="ECO:0000313" key="5">
    <source>
        <dbReference type="Proteomes" id="UP000612055"/>
    </source>
</evidence>
<evidence type="ECO:0000259" key="3">
    <source>
        <dbReference type="PROSITE" id="PS50097"/>
    </source>
</evidence>
<feature type="compositionally biased region" description="Low complexity" evidence="2">
    <location>
        <begin position="300"/>
        <end position="316"/>
    </location>
</feature>
<feature type="region of interest" description="Disordered" evidence="2">
    <location>
        <begin position="1010"/>
        <end position="1106"/>
    </location>
</feature>
<dbReference type="AlphaFoldDB" id="A0A835XZP9"/>
<evidence type="ECO:0000313" key="4">
    <source>
        <dbReference type="EMBL" id="KAG2492577.1"/>
    </source>
</evidence>